<evidence type="ECO:0000313" key="11">
    <source>
        <dbReference type="Proteomes" id="UP001156882"/>
    </source>
</evidence>
<comment type="function">
    <text evidence="8">Transfers the 4'-phosphopantetheine moiety from coenzyme A to a Ser of acyl-carrier-protein.</text>
</comment>
<comment type="cofactor">
    <cofactor evidence="8">
        <name>Mg(2+)</name>
        <dbReference type="ChEBI" id="CHEBI:18420"/>
    </cofactor>
</comment>
<feature type="binding site" evidence="8">
    <location>
        <position position="8"/>
    </location>
    <ligand>
        <name>Mg(2+)</name>
        <dbReference type="ChEBI" id="CHEBI:18420"/>
    </ligand>
</feature>
<evidence type="ECO:0000256" key="6">
    <source>
        <dbReference type="ARBA" id="ARBA00023098"/>
    </source>
</evidence>
<evidence type="ECO:0000256" key="5">
    <source>
        <dbReference type="ARBA" id="ARBA00022842"/>
    </source>
</evidence>
<keyword evidence="8" id="KW-0963">Cytoplasm</keyword>
<comment type="catalytic activity">
    <reaction evidence="8">
        <text>apo-[ACP] + CoA = holo-[ACP] + adenosine 3',5'-bisphosphate + H(+)</text>
        <dbReference type="Rhea" id="RHEA:12068"/>
        <dbReference type="Rhea" id="RHEA-COMP:9685"/>
        <dbReference type="Rhea" id="RHEA-COMP:9690"/>
        <dbReference type="ChEBI" id="CHEBI:15378"/>
        <dbReference type="ChEBI" id="CHEBI:29999"/>
        <dbReference type="ChEBI" id="CHEBI:57287"/>
        <dbReference type="ChEBI" id="CHEBI:58343"/>
        <dbReference type="ChEBI" id="CHEBI:64479"/>
        <dbReference type="EC" id="2.7.8.7"/>
    </reaction>
</comment>
<dbReference type="RefSeq" id="WP_284317112.1">
    <property type="nucleotide sequence ID" value="NZ_BSPC01000096.1"/>
</dbReference>
<protein>
    <recommendedName>
        <fullName evidence="8">Holo-[acyl-carrier-protein] synthase</fullName>
        <shortName evidence="8">Holo-ACP synthase</shortName>
        <ecNumber evidence="8">2.7.8.7</ecNumber>
    </recommendedName>
    <alternativeName>
        <fullName evidence="8">4'-phosphopantetheinyl transferase AcpS</fullName>
    </alternativeName>
</protein>
<sequence length="135" mass="14556">MIIGIGNDLCDIKRIETALERFGRRFEERCFTQIERAKAAGRADKAGTLAKRFAAKEACSKALGSGVNGMHGIHWHDMEVGNDGAGRPTLTLTGAARTLLDTLVPAGHEAVIHLTLSDEHPLAQAFVLIEARPRG</sequence>
<evidence type="ECO:0000256" key="2">
    <source>
        <dbReference type="ARBA" id="ARBA00022679"/>
    </source>
</evidence>
<dbReference type="InterPro" id="IPR037143">
    <property type="entry name" value="4-PPantetheinyl_Trfase_dom_sf"/>
</dbReference>
<dbReference type="InterPro" id="IPR002582">
    <property type="entry name" value="ACPS"/>
</dbReference>
<dbReference type="NCBIfam" id="TIGR00556">
    <property type="entry name" value="pantethn_trn"/>
    <property type="match status" value="1"/>
</dbReference>
<dbReference type="EMBL" id="BSPC01000096">
    <property type="protein sequence ID" value="GLS24196.1"/>
    <property type="molecule type" value="Genomic_DNA"/>
</dbReference>
<evidence type="ECO:0000259" key="9">
    <source>
        <dbReference type="Pfam" id="PF01648"/>
    </source>
</evidence>
<proteinExistence type="inferred from homology"/>
<keyword evidence="2 8" id="KW-0808">Transferase</keyword>
<comment type="caution">
    <text evidence="10">The sequence shown here is derived from an EMBL/GenBank/DDBJ whole genome shotgun (WGS) entry which is preliminary data.</text>
</comment>
<accession>A0ABQ6CV18</accession>
<evidence type="ECO:0000313" key="10">
    <source>
        <dbReference type="EMBL" id="GLS24196.1"/>
    </source>
</evidence>
<dbReference type="HAMAP" id="MF_00101">
    <property type="entry name" value="AcpS"/>
    <property type="match status" value="1"/>
</dbReference>
<keyword evidence="3 8" id="KW-0479">Metal-binding</keyword>
<dbReference type="EC" id="2.7.8.7" evidence="8"/>
<dbReference type="Proteomes" id="UP001156882">
    <property type="component" value="Unassembled WGS sequence"/>
</dbReference>
<dbReference type="Pfam" id="PF01648">
    <property type="entry name" value="ACPS"/>
    <property type="match status" value="1"/>
</dbReference>
<dbReference type="SUPFAM" id="SSF56214">
    <property type="entry name" value="4'-phosphopantetheinyl transferase"/>
    <property type="match status" value="1"/>
</dbReference>
<keyword evidence="7 8" id="KW-0275">Fatty acid biosynthesis</keyword>
<reference evidence="11" key="1">
    <citation type="journal article" date="2019" name="Int. J. Syst. Evol. Microbiol.">
        <title>The Global Catalogue of Microorganisms (GCM) 10K type strain sequencing project: providing services to taxonomists for standard genome sequencing and annotation.</title>
        <authorList>
            <consortium name="The Broad Institute Genomics Platform"/>
            <consortium name="The Broad Institute Genome Sequencing Center for Infectious Disease"/>
            <person name="Wu L."/>
            <person name="Ma J."/>
        </authorList>
    </citation>
    <scope>NUCLEOTIDE SEQUENCE [LARGE SCALE GENOMIC DNA]</scope>
    <source>
        <strain evidence="11">NBRC 101365</strain>
    </source>
</reference>
<evidence type="ECO:0000256" key="7">
    <source>
        <dbReference type="ARBA" id="ARBA00023160"/>
    </source>
</evidence>
<dbReference type="Gene3D" id="3.90.470.20">
    <property type="entry name" value="4'-phosphopantetheinyl transferase domain"/>
    <property type="match status" value="1"/>
</dbReference>
<feature type="binding site" evidence="8">
    <location>
        <position position="57"/>
    </location>
    <ligand>
        <name>Mg(2+)</name>
        <dbReference type="ChEBI" id="CHEBI:18420"/>
    </ligand>
</feature>
<keyword evidence="6 8" id="KW-0443">Lipid metabolism</keyword>
<comment type="similarity">
    <text evidence="8">Belongs to the P-Pant transferase superfamily. AcpS family.</text>
</comment>
<keyword evidence="5 8" id="KW-0460">Magnesium</keyword>
<evidence type="ECO:0000256" key="8">
    <source>
        <dbReference type="HAMAP-Rule" id="MF_00101"/>
    </source>
</evidence>
<evidence type="ECO:0000256" key="3">
    <source>
        <dbReference type="ARBA" id="ARBA00022723"/>
    </source>
</evidence>
<keyword evidence="11" id="KW-1185">Reference proteome</keyword>
<gene>
    <name evidence="8 10" type="primary">acpS</name>
    <name evidence="10" type="ORF">GCM10007874_72170</name>
</gene>
<keyword evidence="4 8" id="KW-0276">Fatty acid metabolism</keyword>
<dbReference type="InterPro" id="IPR008278">
    <property type="entry name" value="4-PPantetheinyl_Trfase_dom"/>
</dbReference>
<feature type="domain" description="4'-phosphopantetheinyl transferase" evidence="9">
    <location>
        <begin position="4"/>
        <end position="98"/>
    </location>
</feature>
<dbReference type="NCBIfam" id="TIGR00516">
    <property type="entry name" value="acpS"/>
    <property type="match status" value="1"/>
</dbReference>
<organism evidence="10 11">
    <name type="scientific">Labrys miyagiensis</name>
    <dbReference type="NCBI Taxonomy" id="346912"/>
    <lineage>
        <taxon>Bacteria</taxon>
        <taxon>Pseudomonadati</taxon>
        <taxon>Pseudomonadota</taxon>
        <taxon>Alphaproteobacteria</taxon>
        <taxon>Hyphomicrobiales</taxon>
        <taxon>Xanthobacteraceae</taxon>
        <taxon>Labrys</taxon>
    </lineage>
</organism>
<comment type="subcellular location">
    <subcellularLocation>
        <location evidence="8">Cytoplasm</location>
    </subcellularLocation>
</comment>
<name>A0ABQ6CV18_9HYPH</name>
<evidence type="ECO:0000256" key="4">
    <source>
        <dbReference type="ARBA" id="ARBA00022832"/>
    </source>
</evidence>
<dbReference type="InterPro" id="IPR004568">
    <property type="entry name" value="Ppantetheine-prot_Trfase_dom"/>
</dbReference>
<evidence type="ECO:0000256" key="1">
    <source>
        <dbReference type="ARBA" id="ARBA00022516"/>
    </source>
</evidence>
<keyword evidence="1 8" id="KW-0444">Lipid biosynthesis</keyword>